<dbReference type="InterPro" id="IPR009057">
    <property type="entry name" value="Homeodomain-like_sf"/>
</dbReference>
<dbReference type="PANTHER" id="PTHR47506:SF6">
    <property type="entry name" value="HTH-TYPE TRANSCRIPTIONAL REPRESSOR NEMR"/>
    <property type="match status" value="1"/>
</dbReference>
<dbReference type="Proteomes" id="UP000198336">
    <property type="component" value="Unassembled WGS sequence"/>
</dbReference>
<dbReference type="SUPFAM" id="SSF48498">
    <property type="entry name" value="Tetracyclin repressor-like, C-terminal domain"/>
    <property type="match status" value="1"/>
</dbReference>
<evidence type="ECO:0000256" key="3">
    <source>
        <dbReference type="ARBA" id="ARBA00023163"/>
    </source>
</evidence>
<evidence type="ECO:0000313" key="6">
    <source>
        <dbReference type="EMBL" id="OXA95701.1"/>
    </source>
</evidence>
<gene>
    <name evidence="6" type="ORF">B0A75_18715</name>
</gene>
<sequence>MEQKASVKERILDTASRLFYHQGYNSTGINQIIAEAGIAIGSLYKHYQSKSDLLYHYLEQQEIEYFNDLDNYLKEEIDPIQKLLKLVNYRIKLQEDSNCSGCHFIKINAEIGREDKRVEQFIAAHKKRQKDYINVLIDEISAVEKLSVEKSVLQNIVFLTIEGAVVSASINGNTNDLQTLKNTIKQLF</sequence>
<feature type="DNA-binding region" description="H-T-H motif" evidence="4">
    <location>
        <begin position="28"/>
        <end position="47"/>
    </location>
</feature>
<organism evidence="6 7">
    <name type="scientific">Flavobacterium oncorhynchi</name>
    <dbReference type="NCBI Taxonomy" id="728056"/>
    <lineage>
        <taxon>Bacteria</taxon>
        <taxon>Pseudomonadati</taxon>
        <taxon>Bacteroidota</taxon>
        <taxon>Flavobacteriia</taxon>
        <taxon>Flavobacteriales</taxon>
        <taxon>Flavobacteriaceae</taxon>
        <taxon>Flavobacterium</taxon>
    </lineage>
</organism>
<dbReference type="EMBL" id="MUHA01000030">
    <property type="protein sequence ID" value="OXA95701.1"/>
    <property type="molecule type" value="Genomic_DNA"/>
</dbReference>
<dbReference type="InterPro" id="IPR001647">
    <property type="entry name" value="HTH_TetR"/>
</dbReference>
<reference evidence="6 7" key="1">
    <citation type="submission" date="2016-11" db="EMBL/GenBank/DDBJ databases">
        <title>Whole genomes of Flavobacteriaceae.</title>
        <authorList>
            <person name="Stine C."/>
            <person name="Li C."/>
            <person name="Tadesse D."/>
        </authorList>
    </citation>
    <scope>NUCLEOTIDE SEQUENCE [LARGE SCALE GENOMIC DNA]</scope>
    <source>
        <strain evidence="6 7">CCUG 59446</strain>
    </source>
</reference>
<dbReference type="SUPFAM" id="SSF46689">
    <property type="entry name" value="Homeodomain-like"/>
    <property type="match status" value="1"/>
</dbReference>
<proteinExistence type="predicted"/>
<evidence type="ECO:0000256" key="4">
    <source>
        <dbReference type="PROSITE-ProRule" id="PRU00335"/>
    </source>
</evidence>
<keyword evidence="2 4" id="KW-0238">DNA-binding</keyword>
<protein>
    <recommendedName>
        <fullName evidence="5">HTH tetR-type domain-containing protein</fullName>
    </recommendedName>
</protein>
<dbReference type="PROSITE" id="PS50977">
    <property type="entry name" value="HTH_TETR_2"/>
    <property type="match status" value="1"/>
</dbReference>
<keyword evidence="3" id="KW-0804">Transcription</keyword>
<dbReference type="PRINTS" id="PR00455">
    <property type="entry name" value="HTHTETR"/>
</dbReference>
<dbReference type="RefSeq" id="WP_089055794.1">
    <property type="nucleotide sequence ID" value="NZ_MUHA01000030.1"/>
</dbReference>
<dbReference type="Pfam" id="PF00440">
    <property type="entry name" value="TetR_N"/>
    <property type="match status" value="1"/>
</dbReference>
<accession>A0A226HPZ7</accession>
<evidence type="ECO:0000256" key="1">
    <source>
        <dbReference type="ARBA" id="ARBA00023015"/>
    </source>
</evidence>
<keyword evidence="7" id="KW-1185">Reference proteome</keyword>
<dbReference type="InterPro" id="IPR036271">
    <property type="entry name" value="Tet_transcr_reg_TetR-rel_C_sf"/>
</dbReference>
<comment type="caution">
    <text evidence="6">The sequence shown here is derived from an EMBL/GenBank/DDBJ whole genome shotgun (WGS) entry which is preliminary data.</text>
</comment>
<dbReference type="GO" id="GO:0003677">
    <property type="term" value="F:DNA binding"/>
    <property type="evidence" value="ECO:0007669"/>
    <property type="project" value="UniProtKB-UniRule"/>
</dbReference>
<evidence type="ECO:0000256" key="2">
    <source>
        <dbReference type="ARBA" id="ARBA00023125"/>
    </source>
</evidence>
<evidence type="ECO:0000313" key="7">
    <source>
        <dbReference type="Proteomes" id="UP000198336"/>
    </source>
</evidence>
<name>A0A226HPZ7_9FLAO</name>
<dbReference type="AlphaFoldDB" id="A0A226HPZ7"/>
<dbReference type="Gene3D" id="1.10.357.10">
    <property type="entry name" value="Tetracycline Repressor, domain 2"/>
    <property type="match status" value="1"/>
</dbReference>
<feature type="domain" description="HTH tetR-type" evidence="5">
    <location>
        <begin position="5"/>
        <end position="65"/>
    </location>
</feature>
<evidence type="ECO:0000259" key="5">
    <source>
        <dbReference type="PROSITE" id="PS50977"/>
    </source>
</evidence>
<dbReference type="PANTHER" id="PTHR47506">
    <property type="entry name" value="TRANSCRIPTIONAL REGULATORY PROTEIN"/>
    <property type="match status" value="1"/>
</dbReference>
<keyword evidence="1" id="KW-0805">Transcription regulation</keyword>